<evidence type="ECO:0000256" key="1">
    <source>
        <dbReference type="SAM" id="MobiDB-lite"/>
    </source>
</evidence>
<protein>
    <recommendedName>
        <fullName evidence="4">40S ribosomal protein SA C-terminal domain-containing protein</fullName>
    </recommendedName>
</protein>
<sequence length="165" mass="17973">MKEDNALNPSQQKPTWVTPSLTSKWKRTATEGKMMPSNHKSEEDLGEASFATENLADVSVTSSRKPGQQPGLKFAAATEAILSLVVSLLGPPLTRSRLPSGSCSSQWFLMPGLPPRLSQRYPEEMEKEEQAIAGKDITKEECQGEWAAPAPEFTATQAKVETGLQ</sequence>
<evidence type="ECO:0000313" key="2">
    <source>
        <dbReference type="EMBL" id="TKC48092.1"/>
    </source>
</evidence>
<comment type="caution">
    <text evidence="2">The sequence shown here is derived from an EMBL/GenBank/DDBJ whole genome shotgun (WGS) entry which is preliminary data.</text>
</comment>
<organism evidence="2 3">
    <name type="scientific">Monodon monoceros</name>
    <name type="common">Narwhal</name>
    <name type="synonym">Ceratodon monodon</name>
    <dbReference type="NCBI Taxonomy" id="40151"/>
    <lineage>
        <taxon>Eukaryota</taxon>
        <taxon>Metazoa</taxon>
        <taxon>Chordata</taxon>
        <taxon>Craniata</taxon>
        <taxon>Vertebrata</taxon>
        <taxon>Euteleostomi</taxon>
        <taxon>Mammalia</taxon>
        <taxon>Eutheria</taxon>
        <taxon>Laurasiatheria</taxon>
        <taxon>Artiodactyla</taxon>
        <taxon>Whippomorpha</taxon>
        <taxon>Cetacea</taxon>
        <taxon>Odontoceti</taxon>
        <taxon>Monodontidae</taxon>
        <taxon>Monodon</taxon>
    </lineage>
</organism>
<proteinExistence type="predicted"/>
<feature type="compositionally biased region" description="Polar residues" evidence="1">
    <location>
        <begin position="7"/>
        <end position="23"/>
    </location>
</feature>
<dbReference type="EMBL" id="RWIC01000179">
    <property type="protein sequence ID" value="TKC48092.1"/>
    <property type="molecule type" value="Genomic_DNA"/>
</dbReference>
<dbReference type="AlphaFoldDB" id="A0A4U1FEA3"/>
<gene>
    <name evidence="2" type="ORF">EI555_014449</name>
</gene>
<reference evidence="3" key="1">
    <citation type="journal article" date="2019" name="IScience">
        <title>Narwhal Genome Reveals Long-Term Low Genetic Diversity despite Current Large Abundance Size.</title>
        <authorList>
            <person name="Westbury M.V."/>
            <person name="Petersen B."/>
            <person name="Garde E."/>
            <person name="Heide-Jorgensen M.P."/>
            <person name="Lorenzen E.D."/>
        </authorList>
    </citation>
    <scope>NUCLEOTIDE SEQUENCE [LARGE SCALE GENOMIC DNA]</scope>
</reference>
<dbReference type="Proteomes" id="UP000308365">
    <property type="component" value="Unassembled WGS sequence"/>
</dbReference>
<name>A0A4U1FEA3_MONMO</name>
<feature type="region of interest" description="Disordered" evidence="1">
    <location>
        <begin position="1"/>
        <end position="50"/>
    </location>
</feature>
<evidence type="ECO:0008006" key="4">
    <source>
        <dbReference type="Google" id="ProtNLM"/>
    </source>
</evidence>
<evidence type="ECO:0000313" key="3">
    <source>
        <dbReference type="Proteomes" id="UP000308365"/>
    </source>
</evidence>
<accession>A0A4U1FEA3</accession>
<feature type="non-terminal residue" evidence="2">
    <location>
        <position position="165"/>
    </location>
</feature>